<dbReference type="InterPro" id="IPR051913">
    <property type="entry name" value="GH2_Domain-Containing"/>
</dbReference>
<feature type="signal peptide" evidence="4">
    <location>
        <begin position="1"/>
        <end position="29"/>
    </location>
</feature>
<dbReference type="InterPro" id="IPR008979">
    <property type="entry name" value="Galactose-bd-like_sf"/>
</dbReference>
<dbReference type="InterPro" id="IPR036156">
    <property type="entry name" value="Beta-gal/glucu_dom_sf"/>
</dbReference>
<dbReference type="Proteomes" id="UP000614047">
    <property type="component" value="Unassembled WGS sequence"/>
</dbReference>
<dbReference type="Gene3D" id="2.60.120.260">
    <property type="entry name" value="Galactose-binding domain-like"/>
    <property type="match status" value="1"/>
</dbReference>
<dbReference type="InterPro" id="IPR006103">
    <property type="entry name" value="Glyco_hydro_2_cat"/>
</dbReference>
<name>A0A931DRJ9_9ACTN</name>
<proteinExistence type="inferred from homology"/>
<gene>
    <name evidence="6" type="ORF">IW256_007572</name>
</gene>
<dbReference type="EMBL" id="JADOUA010000001">
    <property type="protein sequence ID" value="MBG6093459.1"/>
    <property type="molecule type" value="Genomic_DNA"/>
</dbReference>
<keyword evidence="3" id="KW-0326">Glycosidase</keyword>
<dbReference type="Gene3D" id="2.60.40.10">
    <property type="entry name" value="Immunoglobulins"/>
    <property type="match status" value="1"/>
</dbReference>
<dbReference type="SMART" id="SM00758">
    <property type="entry name" value="PA14"/>
    <property type="match status" value="1"/>
</dbReference>
<evidence type="ECO:0000256" key="4">
    <source>
        <dbReference type="SAM" id="SignalP"/>
    </source>
</evidence>
<dbReference type="Gene3D" id="3.20.20.80">
    <property type="entry name" value="Glycosidases"/>
    <property type="match status" value="1"/>
</dbReference>
<dbReference type="SUPFAM" id="SSF49303">
    <property type="entry name" value="beta-Galactosidase/glucuronidase domain"/>
    <property type="match status" value="1"/>
</dbReference>
<comment type="similarity">
    <text evidence="1">Belongs to the glycosyl hydrolase 2 family.</text>
</comment>
<evidence type="ECO:0000256" key="1">
    <source>
        <dbReference type="ARBA" id="ARBA00007401"/>
    </source>
</evidence>
<accession>A0A931DRJ9</accession>
<protein>
    <recommendedName>
        <fullName evidence="5">PA14 domain-containing protein</fullName>
    </recommendedName>
</protein>
<dbReference type="InterPro" id="IPR017853">
    <property type="entry name" value="GH"/>
</dbReference>
<feature type="chain" id="PRO_5037871526" description="PA14 domain-containing protein" evidence="4">
    <location>
        <begin position="30"/>
        <end position="877"/>
    </location>
</feature>
<comment type="caution">
    <text evidence="6">The sequence shown here is derived from an EMBL/GenBank/DDBJ whole genome shotgun (WGS) entry which is preliminary data.</text>
</comment>
<dbReference type="InterPro" id="IPR011658">
    <property type="entry name" value="PA14_dom"/>
</dbReference>
<reference evidence="6" key="1">
    <citation type="submission" date="2020-11" db="EMBL/GenBank/DDBJ databases">
        <title>Sequencing the genomes of 1000 actinobacteria strains.</title>
        <authorList>
            <person name="Klenk H.-P."/>
        </authorList>
    </citation>
    <scope>NUCLEOTIDE SEQUENCE</scope>
    <source>
        <strain evidence="6">DSM 43175</strain>
    </source>
</reference>
<dbReference type="InterPro" id="IPR037524">
    <property type="entry name" value="PA14/GLEYA"/>
</dbReference>
<evidence type="ECO:0000259" key="5">
    <source>
        <dbReference type="PROSITE" id="PS51820"/>
    </source>
</evidence>
<evidence type="ECO:0000256" key="2">
    <source>
        <dbReference type="ARBA" id="ARBA00022801"/>
    </source>
</evidence>
<dbReference type="Gene3D" id="3.90.182.10">
    <property type="entry name" value="Toxin - Anthrax Protective Antigen,domain 1"/>
    <property type="match status" value="1"/>
</dbReference>
<dbReference type="SUPFAM" id="SSF49785">
    <property type="entry name" value="Galactose-binding domain-like"/>
    <property type="match status" value="1"/>
</dbReference>
<dbReference type="GO" id="GO:0005975">
    <property type="term" value="P:carbohydrate metabolic process"/>
    <property type="evidence" value="ECO:0007669"/>
    <property type="project" value="InterPro"/>
</dbReference>
<sequence>MKTDRSSPYLVLALLVALICQFTAGAAFAAEPAPAPPSTSAQDARNGLRGDYHVSSAPGAFDFHELKSTVVDAAIDFADLEGTLRELTGRSDDATVRWTGRITPERSEAYTFSMIGDNGFRLWVDGRLLIDNWTDTWDQEKVAAPIDLQAGTAYDIKVEYFEHYGGSNLRLRWQSPSVPKQIVPSAVLTLPEGFDPPGPATASVGESGDLAALDFDTPLKAPPAGAEDHFRVTVGGTPWPVESVALGSGDASVLTLKLGYPIPRKAGDGVRVSYDGQGGVTKEDGTALESFTHVRVANGSAYTLRTRWADKVDPRAPLPEYPRPQLTREQWSSLNGTWQFAAARDGEAPPFGRNLAERIVVPFPVESALSGIGREEDRMWYRRTFTVPSGWRVGAAGGKRLLLHLDAVDWRSTVYVNGVRVAVHEGGYDRFSVDVTDALRQGGPQELVVGVYDPTDLGGQAVGKQRKTPGGIWYTPASGIWQSVWMEPVASAHVTSVRSTPDVPGEALKVTVRAGGTGGVKAVVTARDGARKVGSVTGAPGTELRLPVPRPKLWSPDRPFLYDLDVALVGPDGRTVDRVGSYFGMREVGLKKVGGFNRMTLNGEPVFQMGPLDQGYWPDGIYTAPTDGALKYDLDQTKRLGFNMVRKHVKVESDRWYHWADRLGLLVWQDMPSTFDSSDAGDRARFERELRALVDQHASSPSVVMWVPFNEGWGQYDQARIADLVKSWDPSRLVNNMSGINCCGAVDGGNGDVMDYHIYPGPGTPGRPTDARASVLGEYGGLALPVIGHTWAGGGWGYAVEPDAKALTDRYVRMSEQLRRLRTCDGLSAAVYTQTTDVETEINGLLTYDRALVKPEVSRIRDANRAVIDETPVACGS</sequence>
<evidence type="ECO:0000313" key="7">
    <source>
        <dbReference type="Proteomes" id="UP000614047"/>
    </source>
</evidence>
<keyword evidence="2" id="KW-0378">Hydrolase</keyword>
<dbReference type="PANTHER" id="PTHR42732:SF2">
    <property type="entry name" value="BETA-MANNOSIDASE"/>
    <property type="match status" value="1"/>
</dbReference>
<dbReference type="PANTHER" id="PTHR42732">
    <property type="entry name" value="BETA-GALACTOSIDASE"/>
    <property type="match status" value="1"/>
</dbReference>
<dbReference type="SUPFAM" id="SSF56988">
    <property type="entry name" value="Anthrax protective antigen"/>
    <property type="match status" value="1"/>
</dbReference>
<dbReference type="InterPro" id="IPR013783">
    <property type="entry name" value="Ig-like_fold"/>
</dbReference>
<dbReference type="GO" id="GO:0004553">
    <property type="term" value="F:hydrolase activity, hydrolyzing O-glycosyl compounds"/>
    <property type="evidence" value="ECO:0007669"/>
    <property type="project" value="InterPro"/>
</dbReference>
<dbReference type="Pfam" id="PF07691">
    <property type="entry name" value="PA14"/>
    <property type="match status" value="1"/>
</dbReference>
<organism evidence="6 7">
    <name type="scientific">Actinomadura viridis</name>
    <dbReference type="NCBI Taxonomy" id="58110"/>
    <lineage>
        <taxon>Bacteria</taxon>
        <taxon>Bacillati</taxon>
        <taxon>Actinomycetota</taxon>
        <taxon>Actinomycetes</taxon>
        <taxon>Streptosporangiales</taxon>
        <taxon>Thermomonosporaceae</taxon>
        <taxon>Actinomadura</taxon>
    </lineage>
</organism>
<dbReference type="InterPro" id="IPR054593">
    <property type="entry name" value="Beta-mannosidase-like_N2"/>
</dbReference>
<keyword evidence="7" id="KW-1185">Reference proteome</keyword>
<evidence type="ECO:0000313" key="6">
    <source>
        <dbReference type="EMBL" id="MBG6093459.1"/>
    </source>
</evidence>
<keyword evidence="4" id="KW-0732">Signal</keyword>
<dbReference type="Pfam" id="PF00703">
    <property type="entry name" value="Glyco_hydro_2"/>
    <property type="match status" value="1"/>
</dbReference>
<dbReference type="AlphaFoldDB" id="A0A931DRJ9"/>
<dbReference type="RefSeq" id="WP_197015517.1">
    <property type="nucleotide sequence ID" value="NZ_BAABES010000030.1"/>
</dbReference>
<dbReference type="PROSITE" id="PS51820">
    <property type="entry name" value="PA14"/>
    <property type="match status" value="1"/>
</dbReference>
<dbReference type="InterPro" id="IPR006102">
    <property type="entry name" value="Ig-like_GH2"/>
</dbReference>
<evidence type="ECO:0000256" key="3">
    <source>
        <dbReference type="ARBA" id="ARBA00023295"/>
    </source>
</evidence>
<dbReference type="Pfam" id="PF02836">
    <property type="entry name" value="Glyco_hydro_2_C"/>
    <property type="match status" value="1"/>
</dbReference>
<dbReference type="SUPFAM" id="SSF51445">
    <property type="entry name" value="(Trans)glycosidases"/>
    <property type="match status" value="1"/>
</dbReference>
<dbReference type="Pfam" id="PF22666">
    <property type="entry name" value="Glyco_hydro_2_N2"/>
    <property type="match status" value="1"/>
</dbReference>
<feature type="domain" description="PA14" evidence="5">
    <location>
        <begin position="43"/>
        <end position="187"/>
    </location>
</feature>